<dbReference type="Pfam" id="PF04560">
    <property type="entry name" value="RNA_pol_Rpb2_7"/>
    <property type="match status" value="1"/>
</dbReference>
<dbReference type="InterPro" id="IPR007120">
    <property type="entry name" value="DNA-dir_RNAP_su2_dom"/>
</dbReference>
<dbReference type="Gene3D" id="2.40.50.150">
    <property type="match status" value="1"/>
</dbReference>
<dbReference type="InterPro" id="IPR037033">
    <property type="entry name" value="DNA-dir_RNAP_su2_hyb_sf"/>
</dbReference>
<dbReference type="Gene3D" id="3.90.1800.10">
    <property type="entry name" value="RNA polymerase alpha subunit dimerisation domain"/>
    <property type="match status" value="1"/>
</dbReference>
<dbReference type="Pfam" id="PF04563">
    <property type="entry name" value="RNA_pol_Rpb2_1"/>
    <property type="match status" value="1"/>
</dbReference>
<dbReference type="GO" id="GO:0003899">
    <property type="term" value="F:DNA-directed RNA polymerase activity"/>
    <property type="evidence" value="ECO:0007669"/>
    <property type="project" value="UniProtKB-EC"/>
</dbReference>
<keyword evidence="9" id="KW-0804">Transcription</keyword>
<dbReference type="PANTHER" id="PTHR20856">
    <property type="entry name" value="DNA-DIRECTED RNA POLYMERASE I SUBUNIT 2"/>
    <property type="match status" value="1"/>
</dbReference>
<dbReference type="CDD" id="cd00653">
    <property type="entry name" value="RNA_pol_B_RPB2"/>
    <property type="match status" value="1"/>
</dbReference>
<evidence type="ECO:0000256" key="10">
    <source>
        <dbReference type="ARBA" id="ARBA00048552"/>
    </source>
</evidence>
<dbReference type="SUPFAM" id="SSF64484">
    <property type="entry name" value="beta and beta-prime subunits of DNA dependent RNA-polymerase"/>
    <property type="match status" value="1"/>
</dbReference>
<evidence type="ECO:0000313" key="17">
    <source>
        <dbReference type="EMBL" id="QEA08348.1"/>
    </source>
</evidence>
<comment type="catalytic activity">
    <reaction evidence="10">
        <text>RNA(n) + a ribonucleoside 5'-triphosphate = RNA(n+1) + diphosphate</text>
        <dbReference type="Rhea" id="RHEA:21248"/>
        <dbReference type="Rhea" id="RHEA-COMP:14527"/>
        <dbReference type="Rhea" id="RHEA-COMP:17342"/>
        <dbReference type="ChEBI" id="CHEBI:33019"/>
        <dbReference type="ChEBI" id="CHEBI:61557"/>
        <dbReference type="ChEBI" id="CHEBI:140395"/>
        <dbReference type="EC" id="2.7.7.6"/>
    </reaction>
</comment>
<organism evidence="17">
    <name type="scientific">Iridovirus Liz-CrIV</name>
    <dbReference type="NCBI Taxonomy" id="2594309"/>
    <lineage>
        <taxon>Viruses</taxon>
        <taxon>Varidnaviria</taxon>
        <taxon>Bamfordvirae</taxon>
        <taxon>Nucleocytoviricota</taxon>
        <taxon>Megaviricetes</taxon>
        <taxon>Pimascovirales</taxon>
        <taxon>Pimascovirales incertae sedis</taxon>
        <taxon>Iridoviridae</taxon>
    </lineage>
</organism>
<evidence type="ECO:0000256" key="3">
    <source>
        <dbReference type="ARBA" id="ARBA00022478"/>
    </source>
</evidence>
<dbReference type="EC" id="2.7.7.6" evidence="2"/>
<dbReference type="InterPro" id="IPR037034">
    <property type="entry name" value="RNA_pol_Rpb2_2_sf"/>
</dbReference>
<dbReference type="Gene3D" id="2.40.270.10">
    <property type="entry name" value="DNA-directed RNA polymerase, subunit 2, domain 6"/>
    <property type="match status" value="1"/>
</dbReference>
<reference evidence="17" key="1">
    <citation type="journal article" date="2019" name="Viruses">
        <title>Detection and Characterization of Invertebrate Iridoviruses Found in Reptiles and Prey Insects in Europe over the Past Two Decades.</title>
        <authorList>
            <person name="Papp T."/>
            <person name="Marschang R.E."/>
        </authorList>
    </citation>
    <scope>NUCLEOTIDE SEQUENCE</scope>
    <source>
        <strain evidence="17">Liz-CrIV</strain>
    </source>
</reference>
<evidence type="ECO:0000259" key="13">
    <source>
        <dbReference type="Pfam" id="PF04560"/>
    </source>
</evidence>
<protein>
    <recommendedName>
        <fullName evidence="2">DNA-directed RNA polymerase</fullName>
        <ecNumber evidence="2">2.7.7.6</ecNumber>
    </recommendedName>
</protein>
<dbReference type="Pfam" id="PF04565">
    <property type="entry name" value="RNA_pol_Rpb2_3"/>
    <property type="match status" value="1"/>
</dbReference>
<evidence type="ECO:0000256" key="5">
    <source>
        <dbReference type="ARBA" id="ARBA00022695"/>
    </source>
</evidence>
<evidence type="ECO:0000256" key="7">
    <source>
        <dbReference type="ARBA" id="ARBA00022771"/>
    </source>
</evidence>
<sequence length="1180" mass="134583">MNNMNLLKEVSEENRLLLLKDYFQTSGLVKHQLETFDHFIFHDIKTIIDDEASIIFNGKRSLSSQIKNGAVEEGYNRKESEKIMLKFENVFVAKPTITNDDTTVRPLYPAEARQKMITYDSFVFVDVLEYVLRDEEEILVNKHLRVQIAKIPIMLRSSTCNLYNCTPQERIELGEGIEDPGGYFIINGNERVLIGQLRNAYNRSICFRNKFSEPLTCDMRSMSEETGHSVLIQLRLNDSPISQKRNIKKLDKNGTVDLIISQTKTPIPISFVFRVLKVATIDKLKFLIGDEEELDKYLIKIVEETSDGGIFDDMEIEISQEDDFNEENEESTEKKKITQFIEQDMFPHLGVSSTHEEKAILLGKMVRKLLLVNETSINANKFAQRANDETNKTNKMYYTQEDRDNYSNKRVETAGVLCFELFRMLYKRFIKSNINQLEKRNRVEMDVISKNAFITTGLHFSFSTGNWGVQKNNYIRTGVAQIPQNKVSFGAFFSYLRRFVIPMGKEGKNTKIRQIHPSSIFFACPSETPEGQFVGITLNFSMLAEVSIRTSSVVIKEIIEASHQAFKHVHEISLEENKQFLSKLSIIFVNGGICGLTSKPQQLLSDVRDLKLKHCLKYDVSAVFIPELKEVHISSDAGRFIRPVLNLQTIKTNGDVMWNSFQNCLENGHVVYKDAYEIEQSQIAINLQDLSRYPTVYDSMEIHASCMLGVMAAQIPFAEHTQSPRLCYQSSMAKQAIGNIPSHHVKSDNTTRVMDYVQRPLVTTQIAEMNRFNDFPNGLNAMVAVAIYTGFNQEDSIILNKASIDRGMFHVVTYKTIIVEERKIGVNEKICMPVASVRRMNNYSLLEDNPESPYFGVVKVKSFVKRNDVLVGKVITKISKDGTRQETDHSTIVSISEEGKVDRIIRTSKKGILMFKIVIAQQKRPEIGDKFCSAMAQKGTVGMILEEVDMPFMEDGSIPDMIINPHCLPSRMTINQIMASIMGKTCCAKNETFGDASPFQESSLEKPQDKIHALCKELEECGYNYNGTETMMCGWNGKKLRAEIFFGPVYYHRLTHMVSDKIFSRASTNQKRHAITRQPLNGRANEGGLRIGEMEKDCMLVHGISKFLHEKMFDQSDKFIINLCVPCKSYFKVVKTQNGFFCSGCNGINIVKFNCPFAAKLFFQELTAMGQKLEFKVKNE</sequence>
<evidence type="ECO:0000256" key="4">
    <source>
        <dbReference type="ARBA" id="ARBA00022679"/>
    </source>
</evidence>
<evidence type="ECO:0000256" key="6">
    <source>
        <dbReference type="ARBA" id="ARBA00022723"/>
    </source>
</evidence>
<feature type="domain" description="RNA polymerase Rpb2" evidence="16">
    <location>
        <begin position="587"/>
        <end position="645"/>
    </location>
</feature>
<feature type="domain" description="RNA polymerase Rpb2" evidence="13">
    <location>
        <begin position="1087"/>
        <end position="1176"/>
    </location>
</feature>
<dbReference type="GO" id="GO:0006351">
    <property type="term" value="P:DNA-templated transcription"/>
    <property type="evidence" value="ECO:0007669"/>
    <property type="project" value="InterPro"/>
</dbReference>
<dbReference type="Gene3D" id="3.90.1100.10">
    <property type="match status" value="2"/>
</dbReference>
<dbReference type="InterPro" id="IPR007646">
    <property type="entry name" value="RNA_pol_Rpb2_4"/>
</dbReference>
<proteinExistence type="inferred from homology"/>
<keyword evidence="5" id="KW-0548">Nucleotidyltransferase</keyword>
<dbReference type="InterPro" id="IPR007641">
    <property type="entry name" value="RNA_pol_Rpb2_7"/>
</dbReference>
<dbReference type="Gene3D" id="3.90.1110.10">
    <property type="entry name" value="RNA polymerase Rpb2, domain 2"/>
    <property type="match status" value="1"/>
</dbReference>
<keyword evidence="3 17" id="KW-0240">DNA-directed RNA polymerase</keyword>
<evidence type="ECO:0000256" key="9">
    <source>
        <dbReference type="ARBA" id="ARBA00023163"/>
    </source>
</evidence>
<dbReference type="InterPro" id="IPR007645">
    <property type="entry name" value="RNA_pol_Rpb2_3"/>
</dbReference>
<feature type="domain" description="RNA polymerase beta subunit protrusion" evidence="14">
    <location>
        <begin position="27"/>
        <end position="448"/>
    </location>
</feature>
<evidence type="ECO:0000256" key="1">
    <source>
        <dbReference type="ARBA" id="ARBA00006835"/>
    </source>
</evidence>
<evidence type="ECO:0000259" key="12">
    <source>
        <dbReference type="Pfam" id="PF00562"/>
    </source>
</evidence>
<evidence type="ECO:0000256" key="2">
    <source>
        <dbReference type="ARBA" id="ARBA00012418"/>
    </source>
</evidence>
<dbReference type="GO" id="GO:0008270">
    <property type="term" value="F:zinc ion binding"/>
    <property type="evidence" value="ECO:0007669"/>
    <property type="project" value="UniProtKB-KW"/>
</dbReference>
<dbReference type="GO" id="GO:0032549">
    <property type="term" value="F:ribonucleoside binding"/>
    <property type="evidence" value="ECO:0007669"/>
    <property type="project" value="InterPro"/>
</dbReference>
<dbReference type="Pfam" id="PF00562">
    <property type="entry name" value="RNA_pol_Rpb2_6"/>
    <property type="match status" value="1"/>
</dbReference>
<keyword evidence="4" id="KW-0808">Transferase</keyword>
<dbReference type="InterPro" id="IPR007644">
    <property type="entry name" value="RNA_pol_bsu_protrusion"/>
</dbReference>
<dbReference type="EMBL" id="MN081869">
    <property type="protein sequence ID" value="QEA08348.1"/>
    <property type="molecule type" value="Genomic_DNA"/>
</dbReference>
<keyword evidence="8" id="KW-0862">Zinc</keyword>
<evidence type="ECO:0000259" key="16">
    <source>
        <dbReference type="Pfam" id="PF04566"/>
    </source>
</evidence>
<feature type="domain" description="RNA polymerase Rpb2" evidence="15">
    <location>
        <begin position="485"/>
        <end position="546"/>
    </location>
</feature>
<dbReference type="GO" id="GO:0000428">
    <property type="term" value="C:DNA-directed RNA polymerase complex"/>
    <property type="evidence" value="ECO:0007669"/>
    <property type="project" value="UniProtKB-KW"/>
</dbReference>
<keyword evidence="7" id="KW-0863">Zinc-finger</keyword>
<keyword evidence="6" id="KW-0479">Metal-binding</keyword>
<comment type="similarity">
    <text evidence="1 11">Belongs to the RNA polymerase beta chain family.</text>
</comment>
<dbReference type="InterPro" id="IPR014724">
    <property type="entry name" value="RNA_pol_RPB2_OB-fold"/>
</dbReference>
<evidence type="ECO:0000256" key="11">
    <source>
        <dbReference type="RuleBase" id="RU000434"/>
    </source>
</evidence>
<evidence type="ECO:0000256" key="8">
    <source>
        <dbReference type="ARBA" id="ARBA00022833"/>
    </source>
</evidence>
<dbReference type="Pfam" id="PF04566">
    <property type="entry name" value="RNA_pol_Rpb2_4"/>
    <property type="match status" value="1"/>
</dbReference>
<feature type="domain" description="DNA-directed RNA polymerase subunit 2 hybrid-binding" evidence="12">
    <location>
        <begin position="711"/>
        <end position="1084"/>
    </location>
</feature>
<accession>A0A5B8RK46</accession>
<evidence type="ECO:0000259" key="15">
    <source>
        <dbReference type="Pfam" id="PF04565"/>
    </source>
</evidence>
<evidence type="ECO:0000259" key="14">
    <source>
        <dbReference type="Pfam" id="PF04563"/>
    </source>
</evidence>
<dbReference type="GO" id="GO:0003677">
    <property type="term" value="F:DNA binding"/>
    <property type="evidence" value="ECO:0007669"/>
    <property type="project" value="InterPro"/>
</dbReference>
<name>A0A5B8RK46_9VIRU</name>
<dbReference type="InterPro" id="IPR015712">
    <property type="entry name" value="DNA-dir_RNA_pol_su2"/>
</dbReference>